<evidence type="ECO:0000313" key="14">
    <source>
        <dbReference type="EMBL" id="ENN86542.1"/>
    </source>
</evidence>
<dbReference type="STRING" id="363754.RHSP_64240"/>
<sequence>MTTGDAKLDTNGLTITGGPSVTKSGIDAANTKVTNVAAGTIAATSTDAVNGGQLYAVSQNVNSLQNDALLWNSSLGAYDASHGTNSPQKIANVAAGIAANDAVNKGQLDAVSTTVANLGDRAVTYDGNPGDPKDKITLAGPNGTTITNLAKGGVSATSTDAINGSQLYGSSKSVAAALGGGSTVNSDGTVSAPTYVIGGNNYSNVGDAFGAVDSNLTTLNTQFTNINNGGGIKYFHANSLLADSQAKGTDSVAVGPAAVASGAGSIATGSNAHAKADTAVALGANASANNAGDVALGSGSVTQAAVQTSTMEVNGKTYKVAGTATATVSVGDTGKERTITNVAAGRVNAASTDAVNGSQLYATNQEVASLGSQVNTIDATAKNSVQYDTDSDGKRTNSVTFQGGDPKAPVLLSNVASGTNDTDAVNVKQLKSSASTTLASANNYTDNRTAYAITTANSYTDTRSAQTLSAANAYTDEKFGMLSGSIGEVRREARQAAAIGLAAASLRYDERPGKLSAAIGGGVWRGEGAAAFGLGYTNEDQTMRANVSATASGGQWGVGAGLSFTLN</sequence>
<evidence type="ECO:0000256" key="4">
    <source>
        <dbReference type="ARBA" id="ARBA00022448"/>
    </source>
</evidence>
<dbReference type="Gene3D" id="4.10.80.270">
    <property type="match status" value="1"/>
</dbReference>
<evidence type="ECO:0000256" key="1">
    <source>
        <dbReference type="ARBA" id="ARBA00004241"/>
    </source>
</evidence>
<evidence type="ECO:0000259" key="11">
    <source>
        <dbReference type="Pfam" id="PF03895"/>
    </source>
</evidence>
<evidence type="ECO:0000259" key="13">
    <source>
        <dbReference type="Pfam" id="PF05662"/>
    </source>
</evidence>
<evidence type="ECO:0000256" key="5">
    <source>
        <dbReference type="ARBA" id="ARBA00022452"/>
    </source>
</evidence>
<dbReference type="InterPro" id="IPR008640">
    <property type="entry name" value="Adhesin_Head_dom"/>
</dbReference>
<dbReference type="Proteomes" id="UP000012429">
    <property type="component" value="Unassembled WGS sequence"/>
</dbReference>
<organism evidence="14 15">
    <name type="scientific">Rhizobium freirei PRF 81</name>
    <dbReference type="NCBI Taxonomy" id="363754"/>
    <lineage>
        <taxon>Bacteria</taxon>
        <taxon>Pseudomonadati</taxon>
        <taxon>Pseudomonadota</taxon>
        <taxon>Alphaproteobacteria</taxon>
        <taxon>Hyphomicrobiales</taxon>
        <taxon>Rhizobiaceae</taxon>
        <taxon>Rhizobium/Agrobacterium group</taxon>
        <taxon>Rhizobium</taxon>
    </lineage>
</organism>
<evidence type="ECO:0000256" key="8">
    <source>
        <dbReference type="ARBA" id="ARBA00022927"/>
    </source>
</evidence>
<feature type="domain" description="Trimeric autotransporter adhesin YadA-like head" evidence="12">
    <location>
        <begin position="274"/>
        <end position="300"/>
    </location>
</feature>
<dbReference type="Gene3D" id="3.30.1300.30">
    <property type="entry name" value="GSPII I/J protein-like"/>
    <property type="match status" value="1"/>
</dbReference>
<protein>
    <submittedName>
        <fullName evidence="14">Outer membrane protein</fullName>
    </submittedName>
</protein>
<name>N6V692_9HYPH</name>
<feature type="domain" description="Trimeric autotransporter adhesin YadA-like stalk" evidence="13">
    <location>
        <begin position="413"/>
        <end position="451"/>
    </location>
</feature>
<dbReference type="GO" id="GO:0015031">
    <property type="term" value="P:protein transport"/>
    <property type="evidence" value="ECO:0007669"/>
    <property type="project" value="UniProtKB-KW"/>
</dbReference>
<dbReference type="InterPro" id="IPR008635">
    <property type="entry name" value="Coiled_stalk_dom"/>
</dbReference>
<feature type="domain" description="Trimeric autotransporter adhesin YadA-like stalk" evidence="13">
    <location>
        <begin position="89"/>
        <end position="122"/>
    </location>
</feature>
<keyword evidence="4" id="KW-0813">Transport</keyword>
<dbReference type="GO" id="GO:0009986">
    <property type="term" value="C:cell surface"/>
    <property type="evidence" value="ECO:0007669"/>
    <property type="project" value="UniProtKB-SubCell"/>
</dbReference>
<proteinExistence type="inferred from homology"/>
<comment type="similarity">
    <text evidence="3">Belongs to the autotransporter-2 (AT-2) (TC 1.B.40) family.</text>
</comment>
<dbReference type="GO" id="GO:0009279">
    <property type="term" value="C:cell outer membrane"/>
    <property type="evidence" value="ECO:0007669"/>
    <property type="project" value="UniProtKB-SubCell"/>
</dbReference>
<comment type="caution">
    <text evidence="14">The sequence shown here is derived from an EMBL/GenBank/DDBJ whole genome shotgun (WGS) entry which is preliminary data.</text>
</comment>
<dbReference type="Pfam" id="PF03895">
    <property type="entry name" value="YadA_anchor"/>
    <property type="match status" value="1"/>
</dbReference>
<evidence type="ECO:0000256" key="3">
    <source>
        <dbReference type="ARBA" id="ARBA00005848"/>
    </source>
</evidence>
<comment type="subcellular location">
    <subcellularLocation>
        <location evidence="2">Cell outer membrane</location>
    </subcellularLocation>
    <subcellularLocation>
        <location evidence="1">Cell surface</location>
    </subcellularLocation>
</comment>
<keyword evidence="8" id="KW-0653">Protein transport</keyword>
<dbReference type="Gene3D" id="1.20.5.170">
    <property type="match status" value="3"/>
</dbReference>
<evidence type="ECO:0000256" key="2">
    <source>
        <dbReference type="ARBA" id="ARBA00004442"/>
    </source>
</evidence>
<keyword evidence="10" id="KW-0998">Cell outer membrane</keyword>
<feature type="domain" description="Trimeric autotransporter adhesin YadA-like stalk" evidence="13">
    <location>
        <begin position="32"/>
        <end position="72"/>
    </location>
</feature>
<dbReference type="InterPro" id="IPR005594">
    <property type="entry name" value="YadA_C"/>
</dbReference>
<dbReference type="Pfam" id="PF05658">
    <property type="entry name" value="YadA_head"/>
    <property type="match status" value="2"/>
</dbReference>
<dbReference type="AlphaFoldDB" id="N6V692"/>
<feature type="domain" description="Trimeric autotransporter adhesin YadA-like C-terminal membrane anchor" evidence="11">
    <location>
        <begin position="509"/>
        <end position="565"/>
    </location>
</feature>
<feature type="domain" description="Trimeric autotransporter adhesin YadA-like stalk" evidence="13">
    <location>
        <begin position="146"/>
        <end position="188"/>
    </location>
</feature>
<dbReference type="EMBL" id="AQHN01000067">
    <property type="protein sequence ID" value="ENN86542.1"/>
    <property type="molecule type" value="Genomic_DNA"/>
</dbReference>
<keyword evidence="9" id="KW-0472">Membrane</keyword>
<evidence type="ECO:0000256" key="9">
    <source>
        <dbReference type="ARBA" id="ARBA00023136"/>
    </source>
</evidence>
<gene>
    <name evidence="14" type="ORF">RHSP_64240</name>
</gene>
<reference evidence="14 15" key="1">
    <citation type="journal article" date="2012" name="BMC Genomics">
        <title>Genomic basis of broad host range and environmental adaptability of Rhizobium tropici CIAT 899 and Rhizobium sp. PRF 81 which are used in inoculants for common bean (Phaseolus vulgaris L.).</title>
        <authorList>
            <person name="Ormeno-Orrillo E."/>
            <person name="Menna P."/>
            <person name="Almeida L.G."/>
            <person name="Ollero F.J."/>
            <person name="Nicolas M.F."/>
            <person name="Pains Rodrigues E."/>
            <person name="Shigueyoshi Nakatani A."/>
            <person name="Silva Batista J.S."/>
            <person name="Oliveira Chueire L.M."/>
            <person name="Souza R.C."/>
            <person name="Ribeiro Vasconcelos A.T."/>
            <person name="Megias M."/>
            <person name="Hungria M."/>
            <person name="Martinez-Romero E."/>
        </authorList>
    </citation>
    <scope>NUCLEOTIDE SEQUENCE [LARGE SCALE GENOMIC DNA]</scope>
    <source>
        <strain evidence="14 15">PRF 81</strain>
    </source>
</reference>
<feature type="domain" description="Trimeric autotransporter adhesin YadA-like head" evidence="12">
    <location>
        <begin position="246"/>
        <end position="272"/>
    </location>
</feature>
<dbReference type="SUPFAM" id="SSF54523">
    <property type="entry name" value="Pili subunits"/>
    <property type="match status" value="1"/>
</dbReference>
<dbReference type="Gene3D" id="6.10.250.2040">
    <property type="match status" value="2"/>
</dbReference>
<evidence type="ECO:0000259" key="12">
    <source>
        <dbReference type="Pfam" id="PF05658"/>
    </source>
</evidence>
<evidence type="ECO:0000256" key="7">
    <source>
        <dbReference type="ARBA" id="ARBA00022729"/>
    </source>
</evidence>
<keyword evidence="7" id="KW-0732">Signal</keyword>
<accession>N6V692</accession>
<dbReference type="InterPro" id="IPR045584">
    <property type="entry name" value="Pilin-like"/>
</dbReference>
<dbReference type="SUPFAM" id="SSF101967">
    <property type="entry name" value="Adhesin YadA, collagen-binding domain"/>
    <property type="match status" value="4"/>
</dbReference>
<dbReference type="Pfam" id="PF05662">
    <property type="entry name" value="YadA_stalk"/>
    <property type="match status" value="5"/>
</dbReference>
<keyword evidence="6" id="KW-0812">Transmembrane</keyword>
<evidence type="ECO:0000256" key="10">
    <source>
        <dbReference type="ARBA" id="ARBA00023237"/>
    </source>
</evidence>
<evidence type="ECO:0000313" key="15">
    <source>
        <dbReference type="Proteomes" id="UP000012429"/>
    </source>
</evidence>
<dbReference type="Gene3D" id="2.20.70.140">
    <property type="match status" value="1"/>
</dbReference>
<keyword evidence="5" id="KW-1134">Transmembrane beta strand</keyword>
<keyword evidence="15" id="KW-1185">Reference proteome</keyword>
<dbReference type="InterPro" id="IPR011049">
    <property type="entry name" value="Serralysin-like_metalloprot_C"/>
</dbReference>
<dbReference type="PATRIC" id="fig|363754.4.peg.3815"/>
<evidence type="ECO:0000256" key="6">
    <source>
        <dbReference type="ARBA" id="ARBA00022692"/>
    </source>
</evidence>
<dbReference type="Gene3D" id="2.150.10.10">
    <property type="entry name" value="Serralysin-like metalloprotease, C-terminal"/>
    <property type="match status" value="1"/>
</dbReference>
<feature type="domain" description="Trimeric autotransporter adhesin YadA-like stalk" evidence="13">
    <location>
        <begin position="339"/>
        <end position="377"/>
    </location>
</feature>